<dbReference type="Proteomes" id="UP000199361">
    <property type="component" value="Unassembled WGS sequence"/>
</dbReference>
<sequence length="137" mass="15002">MTATDSVPAPDSIRSGALVVLRRGGWIQGDYARTRTRKGGGKVGCCLVEALGRAAGLPPFALARRKPRHTDAAFLARWEVAHNLMDELAAALGRDPEHDELSTREWLTNWNDRTDRTWAEVEAALRPAPVETAVETS</sequence>
<dbReference type="RefSeq" id="WP_091093998.1">
    <property type="nucleotide sequence ID" value="NZ_FOHX01000027.1"/>
</dbReference>
<protein>
    <submittedName>
        <fullName evidence="1">Uncharacterized protein</fullName>
    </submittedName>
</protein>
<dbReference type="OrthoDB" id="9847420at2"/>
<organism evidence="1 2">
    <name type="scientific">Nonomuraea wenchangensis</name>
    <dbReference type="NCBI Taxonomy" id="568860"/>
    <lineage>
        <taxon>Bacteria</taxon>
        <taxon>Bacillati</taxon>
        <taxon>Actinomycetota</taxon>
        <taxon>Actinomycetes</taxon>
        <taxon>Streptosporangiales</taxon>
        <taxon>Streptosporangiaceae</taxon>
        <taxon>Nonomuraea</taxon>
    </lineage>
</organism>
<dbReference type="InterPro" id="IPR045677">
    <property type="entry name" value="DUF6197"/>
</dbReference>
<proteinExistence type="predicted"/>
<evidence type="ECO:0000313" key="1">
    <source>
        <dbReference type="EMBL" id="SEU46399.1"/>
    </source>
</evidence>
<dbReference type="EMBL" id="FOHX01000027">
    <property type="protein sequence ID" value="SEU46399.1"/>
    <property type="molecule type" value="Genomic_DNA"/>
</dbReference>
<name>A0A1I0LUL3_9ACTN</name>
<evidence type="ECO:0000313" key="2">
    <source>
        <dbReference type="Proteomes" id="UP000199361"/>
    </source>
</evidence>
<accession>A0A1I0LUL3</accession>
<reference evidence="1 2" key="1">
    <citation type="submission" date="2016-10" db="EMBL/GenBank/DDBJ databases">
        <authorList>
            <person name="de Groot N.N."/>
        </authorList>
    </citation>
    <scope>NUCLEOTIDE SEQUENCE [LARGE SCALE GENOMIC DNA]</scope>
    <source>
        <strain evidence="1 2">CGMCC 4.5598</strain>
    </source>
</reference>
<gene>
    <name evidence="1" type="ORF">SAMN05421811_12723</name>
</gene>
<dbReference type="AlphaFoldDB" id="A0A1I0LUL3"/>
<dbReference type="Pfam" id="PF19698">
    <property type="entry name" value="DUF6197"/>
    <property type="match status" value="1"/>
</dbReference>
<dbReference type="STRING" id="568860.SAMN05421811_12723"/>
<keyword evidence="2" id="KW-1185">Reference proteome</keyword>